<dbReference type="EMBL" id="CP040442">
    <property type="protein sequence ID" value="QOW09201.1"/>
    <property type="molecule type" value="Genomic_DNA"/>
</dbReference>
<dbReference type="RefSeq" id="WP_193810852.1">
    <property type="nucleotide sequence ID" value="NZ_CP040442.1"/>
</dbReference>
<dbReference type="PROSITE" id="PS01043">
    <property type="entry name" value="TRANSPOSASE_IS30"/>
    <property type="match status" value="1"/>
</dbReference>
<dbReference type="EMBL" id="CP040442">
    <property type="protein sequence ID" value="QOW10688.1"/>
    <property type="molecule type" value="Genomic_DNA"/>
</dbReference>
<evidence type="ECO:0000256" key="5">
    <source>
        <dbReference type="ARBA" id="ARBA00023172"/>
    </source>
</evidence>
<reference evidence="9 10" key="1">
    <citation type="submission" date="2019-05" db="EMBL/GenBank/DDBJ databases">
        <title>Chryseobacterium sp. isolated from King George Island, maritime Antarctica.</title>
        <authorList>
            <person name="Peng X."/>
        </authorList>
    </citation>
    <scope>NUCLEOTIDE SEQUENCE [LARGE SCALE GENOMIC DNA]</scope>
    <source>
        <strain evidence="9 10">7-3A</strain>
    </source>
</reference>
<dbReference type="Gene3D" id="1.10.10.60">
    <property type="entry name" value="Homeodomain-like"/>
    <property type="match status" value="1"/>
</dbReference>
<evidence type="ECO:0000256" key="3">
    <source>
        <dbReference type="ARBA" id="ARBA00022578"/>
    </source>
</evidence>
<evidence type="ECO:0000256" key="4">
    <source>
        <dbReference type="ARBA" id="ARBA00023125"/>
    </source>
</evidence>
<evidence type="ECO:0000259" key="6">
    <source>
        <dbReference type="PROSITE" id="PS50994"/>
    </source>
</evidence>
<proteinExistence type="inferred from homology"/>
<comment type="similarity">
    <text evidence="2">Belongs to the transposase IS30 family.</text>
</comment>
<dbReference type="PANTHER" id="PTHR10948:SF23">
    <property type="entry name" value="TRANSPOSASE INSI FOR INSERTION SEQUENCE ELEMENT IS30A-RELATED"/>
    <property type="match status" value="1"/>
</dbReference>
<dbReference type="GO" id="GO:0006313">
    <property type="term" value="P:DNA transposition"/>
    <property type="evidence" value="ECO:0007669"/>
    <property type="project" value="InterPro"/>
</dbReference>
<evidence type="ECO:0000256" key="2">
    <source>
        <dbReference type="ARBA" id="ARBA00006363"/>
    </source>
</evidence>
<dbReference type="PANTHER" id="PTHR10948">
    <property type="entry name" value="TRANSPOSASE"/>
    <property type="match status" value="1"/>
</dbReference>
<feature type="domain" description="Integrase catalytic" evidence="6">
    <location>
        <begin position="155"/>
        <end position="316"/>
    </location>
</feature>
<dbReference type="PROSITE" id="PS50994">
    <property type="entry name" value="INTEGRASE"/>
    <property type="match status" value="1"/>
</dbReference>
<evidence type="ECO:0000256" key="1">
    <source>
        <dbReference type="ARBA" id="ARBA00002190"/>
    </source>
</evidence>
<dbReference type="InterPro" id="IPR051917">
    <property type="entry name" value="Transposase-Integrase"/>
</dbReference>
<dbReference type="GO" id="GO:0005829">
    <property type="term" value="C:cytosol"/>
    <property type="evidence" value="ECO:0007669"/>
    <property type="project" value="TreeGrafter"/>
</dbReference>
<dbReference type="Gene3D" id="3.30.420.10">
    <property type="entry name" value="Ribonuclease H-like superfamily/Ribonuclease H"/>
    <property type="match status" value="1"/>
</dbReference>
<dbReference type="NCBIfam" id="NF033563">
    <property type="entry name" value="transpos_IS30"/>
    <property type="match status" value="1"/>
</dbReference>
<dbReference type="Proteomes" id="UP000594195">
    <property type="component" value="Chromosome"/>
</dbReference>
<dbReference type="AlphaFoldDB" id="A0A7M2Y8V9"/>
<dbReference type="KEGG" id="kfa:Q73A0000_07235"/>
<evidence type="ECO:0000313" key="9">
    <source>
        <dbReference type="EMBL" id="QOW10688.1"/>
    </source>
</evidence>
<gene>
    <name evidence="7" type="ORF">Q73A0000_01930</name>
    <name evidence="8" type="ORF">Q73A0000_07235</name>
    <name evidence="9" type="ORF">Q73A0000_10030</name>
</gene>
<dbReference type="GO" id="GO:0003677">
    <property type="term" value="F:DNA binding"/>
    <property type="evidence" value="ECO:0007669"/>
    <property type="project" value="UniProtKB-KW"/>
</dbReference>
<comment type="function">
    <text evidence="1">Required for the transposition of the insertion element.</text>
</comment>
<keyword evidence="5" id="KW-0233">DNA recombination</keyword>
<evidence type="ECO:0000313" key="10">
    <source>
        <dbReference type="Proteomes" id="UP000594195"/>
    </source>
</evidence>
<dbReference type="KEGG" id="kfa:Q73A0000_01930"/>
<keyword evidence="3" id="KW-0815">Transposition</keyword>
<dbReference type="InterPro" id="IPR025246">
    <property type="entry name" value="IS30-like_HTH"/>
</dbReference>
<dbReference type="Pfam" id="PF13936">
    <property type="entry name" value="HTH_38"/>
    <property type="match status" value="1"/>
</dbReference>
<organism evidence="9 10">
    <name type="scientific">Kaistella flava</name>
    <name type="common">ex Peng et al. 2021</name>
    <dbReference type="NCBI Taxonomy" id="2038776"/>
    <lineage>
        <taxon>Bacteria</taxon>
        <taxon>Pseudomonadati</taxon>
        <taxon>Bacteroidota</taxon>
        <taxon>Flavobacteriia</taxon>
        <taxon>Flavobacteriales</taxon>
        <taxon>Weeksellaceae</taxon>
        <taxon>Chryseobacterium group</taxon>
        <taxon>Kaistella</taxon>
    </lineage>
</organism>
<sequence>MAHLTLEQRYQIETYRSTGISISEIANFVGKDKSVISREIKRNADQRSGTYKAKLADKKAQNRHQIKRKKCSLTAEIEVNILCYLIKDYSPEQIVGRSKVDKVSMVSGERIYQYIWEDKRRGGKLYRHLRTQGKKYKKRGHLKDKRGLIVGRVDISQRPSIVEKKNRLGDLEIDLVIGKDHKGALLTINDRASGVLFMGKVGSKEAAEIEKKTIELLQDWKPLIKTITSDNGKEFANHQAIAEALNISYYFAKPYHSWERGANENLNGLIRQYFPKKHNFENITKEQIQDVTYILNNRPRKRFGYKTPNEIFAEQLNNFDHVAFIT</sequence>
<dbReference type="InterPro" id="IPR001584">
    <property type="entry name" value="Integrase_cat-core"/>
</dbReference>
<name>A0A7M2Y8V9_9FLAO</name>
<dbReference type="SUPFAM" id="SSF53098">
    <property type="entry name" value="Ribonuclease H-like"/>
    <property type="match status" value="1"/>
</dbReference>
<dbReference type="EMBL" id="CP040442">
    <property type="protein sequence ID" value="QOW10170.1"/>
    <property type="molecule type" value="Genomic_DNA"/>
</dbReference>
<dbReference type="KEGG" id="kfa:Q73A0000_10030"/>
<protein>
    <submittedName>
        <fullName evidence="9">IS30 family transposase</fullName>
    </submittedName>
</protein>
<dbReference type="InterPro" id="IPR036397">
    <property type="entry name" value="RNaseH_sf"/>
</dbReference>
<dbReference type="InterPro" id="IPR001598">
    <property type="entry name" value="Transposase_IS30_CS"/>
</dbReference>
<keyword evidence="4" id="KW-0238">DNA-binding</keyword>
<keyword evidence="10" id="KW-1185">Reference proteome</keyword>
<evidence type="ECO:0000313" key="7">
    <source>
        <dbReference type="EMBL" id="QOW09201.1"/>
    </source>
</evidence>
<dbReference type="GO" id="GO:0004803">
    <property type="term" value="F:transposase activity"/>
    <property type="evidence" value="ECO:0007669"/>
    <property type="project" value="InterPro"/>
</dbReference>
<evidence type="ECO:0000313" key="8">
    <source>
        <dbReference type="EMBL" id="QOW10170.1"/>
    </source>
</evidence>
<dbReference type="InterPro" id="IPR053392">
    <property type="entry name" value="Transposase_IS30-like"/>
</dbReference>
<dbReference type="InterPro" id="IPR012337">
    <property type="entry name" value="RNaseH-like_sf"/>
</dbReference>
<dbReference type="GO" id="GO:0015074">
    <property type="term" value="P:DNA integration"/>
    <property type="evidence" value="ECO:0007669"/>
    <property type="project" value="InterPro"/>
</dbReference>
<accession>A0A7M2Y8V9</accession>